<evidence type="ECO:0000313" key="2">
    <source>
        <dbReference type="Proteomes" id="UP000011754"/>
    </source>
</evidence>
<dbReference type="EMBL" id="AKWW02000070">
    <property type="protein sequence ID" value="EMF40794.1"/>
    <property type="molecule type" value="Genomic_DNA"/>
</dbReference>
<organism evidence="1 2">
    <name type="scientific">Leptospira interrogans serovar Lora str. TE 1992</name>
    <dbReference type="NCBI Taxonomy" id="1193028"/>
    <lineage>
        <taxon>Bacteria</taxon>
        <taxon>Pseudomonadati</taxon>
        <taxon>Spirochaetota</taxon>
        <taxon>Spirochaetia</taxon>
        <taxon>Leptospirales</taxon>
        <taxon>Leptospiraceae</taxon>
        <taxon>Leptospira</taxon>
    </lineage>
</organism>
<evidence type="ECO:0000313" key="1">
    <source>
        <dbReference type="EMBL" id="EMF40794.1"/>
    </source>
</evidence>
<name>M3CHB7_LEPIR</name>
<dbReference type="Proteomes" id="UP000011754">
    <property type="component" value="Unassembled WGS sequence"/>
</dbReference>
<dbReference type="AlphaFoldDB" id="M3CHB7"/>
<sequence length="108" mass="12967">MEQKSKLSEALNQYYFERNIPPVLKEILYEIPGYSPELIHQIVDREKFVLIQDSSGDKTESILMYPNDESFRFRAKEIHKVLTEKRKVWILSLEIKKKIFRARKLQKP</sequence>
<gene>
    <name evidence="1" type="ORF">LEP1GSC067_0178</name>
</gene>
<comment type="caution">
    <text evidence="1">The sequence shown here is derived from an EMBL/GenBank/DDBJ whole genome shotgun (WGS) entry which is preliminary data.</text>
</comment>
<proteinExistence type="predicted"/>
<reference evidence="1 2" key="1">
    <citation type="submission" date="2013-01" db="EMBL/GenBank/DDBJ databases">
        <authorList>
            <person name="Harkins D.M."/>
            <person name="Durkin A.S."/>
            <person name="Brinkac L.M."/>
            <person name="Haft D.H."/>
            <person name="Selengut J.D."/>
            <person name="Sanka R."/>
            <person name="DePew J."/>
            <person name="Purushe J."/>
            <person name="Hartskeerl R.A."/>
            <person name="Ahmed A."/>
            <person name="van der Linden H."/>
            <person name="Goris M.G.A."/>
            <person name="Vinetz J.M."/>
            <person name="Sutton G.G."/>
            <person name="Nierman W.C."/>
            <person name="Fouts D.E."/>
        </authorList>
    </citation>
    <scope>NUCLEOTIDE SEQUENCE [LARGE SCALE GENOMIC DNA]</scope>
    <source>
        <strain evidence="1 2">TE 1992</strain>
    </source>
</reference>
<protein>
    <submittedName>
        <fullName evidence="1">Uncharacterized protein</fullName>
    </submittedName>
</protein>
<accession>M3CHB7</accession>